<organism evidence="1 2">
    <name type="scientific">Hyalomma asiaticum</name>
    <name type="common">Tick</name>
    <dbReference type="NCBI Taxonomy" id="266040"/>
    <lineage>
        <taxon>Eukaryota</taxon>
        <taxon>Metazoa</taxon>
        <taxon>Ecdysozoa</taxon>
        <taxon>Arthropoda</taxon>
        <taxon>Chelicerata</taxon>
        <taxon>Arachnida</taxon>
        <taxon>Acari</taxon>
        <taxon>Parasitiformes</taxon>
        <taxon>Ixodida</taxon>
        <taxon>Ixodoidea</taxon>
        <taxon>Ixodidae</taxon>
        <taxon>Hyalomminae</taxon>
        <taxon>Hyalomma</taxon>
    </lineage>
</organism>
<accession>A0ACB7RS58</accession>
<dbReference type="EMBL" id="CM023487">
    <property type="protein sequence ID" value="KAH6925298.1"/>
    <property type="molecule type" value="Genomic_DNA"/>
</dbReference>
<protein>
    <submittedName>
        <fullName evidence="1">Uncharacterized protein</fullName>
    </submittedName>
</protein>
<keyword evidence="2" id="KW-1185">Reference proteome</keyword>
<sequence>MEARLSYRHGRSIAHVFLCRELCSVASPSLITDLTMGTRRLLERRAMTRTGRSLRNDPWFGIDSGWSWVTAGFLSWLLTAATVSQQAVAVFFYAIVYSYGASREEASWPLILSASCCSMSGVAIGGIYVAVNVLASQHFEKRRATACSIIFFFVGLNALFVPPLAEFFRFTYGVRGTFLLLAGMTLNAFPAVIVTRSPVWLTCRPTLSKDEPDGYCRDHLGSYDLLLHLIAGTSMAMLVVWFGAGSFQLLSVDIATDKGIAPHEAVFLLNAFALGDIVFRPISGLIIDSGLLSLDGGMMLGFLLQCISYELLAWLQTFSLLLACSVLAGISNGLRTSLQAPALVMDFDVESLPMLIGGVVFCSGLIQLTRPFLVVGHTMYDWSESTTQTSDWEDGGTDFGKGNVTGYMFRDKHELGGVVVGNLYFVNGIGFHNVPSFVNEPFDGVFGLRLGPNSTLKEMATSGAISKPCVGLYFSADESVPGEALFGGANKLHYQDTLTYVDALGSAFQFRLDGYKVAGQRHLLPQTESWARPAPTEPFIGGPASEINRINTLLAARKVDNGRYELRCNVRPSDVTFVIGEQKFVLQPEDYMIKEETTSGTRCYSGFVEADRVADASWHLGLVFLRRVYTVLEAPLEPSGHGRVGFALAQ</sequence>
<proteinExistence type="predicted"/>
<comment type="caution">
    <text evidence="1">The sequence shown here is derived from an EMBL/GenBank/DDBJ whole genome shotgun (WGS) entry which is preliminary data.</text>
</comment>
<evidence type="ECO:0000313" key="1">
    <source>
        <dbReference type="EMBL" id="KAH6925298.1"/>
    </source>
</evidence>
<dbReference type="Proteomes" id="UP000821845">
    <property type="component" value="Chromosome 7"/>
</dbReference>
<evidence type="ECO:0000313" key="2">
    <source>
        <dbReference type="Proteomes" id="UP000821845"/>
    </source>
</evidence>
<name>A0ACB7RS58_HYAAI</name>
<reference evidence="1" key="1">
    <citation type="submission" date="2020-05" db="EMBL/GenBank/DDBJ databases">
        <title>Large-scale comparative analyses of tick genomes elucidate their genetic diversity and vector capacities.</title>
        <authorList>
            <person name="Jia N."/>
            <person name="Wang J."/>
            <person name="Shi W."/>
            <person name="Du L."/>
            <person name="Sun Y."/>
            <person name="Zhan W."/>
            <person name="Jiang J."/>
            <person name="Wang Q."/>
            <person name="Zhang B."/>
            <person name="Ji P."/>
            <person name="Sakyi L.B."/>
            <person name="Cui X."/>
            <person name="Yuan T."/>
            <person name="Jiang B."/>
            <person name="Yang W."/>
            <person name="Lam T.T.-Y."/>
            <person name="Chang Q."/>
            <person name="Ding S."/>
            <person name="Wang X."/>
            <person name="Zhu J."/>
            <person name="Ruan X."/>
            <person name="Zhao L."/>
            <person name="Wei J."/>
            <person name="Que T."/>
            <person name="Du C."/>
            <person name="Cheng J."/>
            <person name="Dai P."/>
            <person name="Han X."/>
            <person name="Huang E."/>
            <person name="Gao Y."/>
            <person name="Liu J."/>
            <person name="Shao H."/>
            <person name="Ye R."/>
            <person name="Li L."/>
            <person name="Wei W."/>
            <person name="Wang X."/>
            <person name="Wang C."/>
            <person name="Yang T."/>
            <person name="Huo Q."/>
            <person name="Li W."/>
            <person name="Guo W."/>
            <person name="Chen H."/>
            <person name="Zhou L."/>
            <person name="Ni X."/>
            <person name="Tian J."/>
            <person name="Zhou Y."/>
            <person name="Sheng Y."/>
            <person name="Liu T."/>
            <person name="Pan Y."/>
            <person name="Xia L."/>
            <person name="Li J."/>
            <person name="Zhao F."/>
            <person name="Cao W."/>
        </authorList>
    </citation>
    <scope>NUCLEOTIDE SEQUENCE</scope>
    <source>
        <strain evidence="1">Hyas-2018</strain>
    </source>
</reference>
<gene>
    <name evidence="1" type="ORF">HPB50_003389</name>
</gene>